<comment type="catalytic activity">
    <reaction evidence="8">
        <text>fluoride(in) = fluoride(out)</text>
        <dbReference type="Rhea" id="RHEA:76159"/>
        <dbReference type="ChEBI" id="CHEBI:17051"/>
    </reaction>
    <physiologicalReaction direction="left-to-right" evidence="8">
        <dbReference type="Rhea" id="RHEA:76160"/>
    </physiologicalReaction>
</comment>
<comment type="subcellular location">
    <subcellularLocation>
        <location evidence="2">Cell membrane</location>
        <topology evidence="2">Multi-pass membrane protein</topology>
    </subcellularLocation>
</comment>
<dbReference type="GO" id="GO:1903425">
    <property type="term" value="F:fluoride transmembrane transporter activity"/>
    <property type="evidence" value="ECO:0007669"/>
    <property type="project" value="TreeGrafter"/>
</dbReference>
<evidence type="ECO:0000256" key="4">
    <source>
        <dbReference type="ARBA" id="ARBA00022692"/>
    </source>
</evidence>
<organism evidence="11 12">
    <name type="scientific">Babjeviella inositovora NRRL Y-12698</name>
    <dbReference type="NCBI Taxonomy" id="984486"/>
    <lineage>
        <taxon>Eukaryota</taxon>
        <taxon>Fungi</taxon>
        <taxon>Dikarya</taxon>
        <taxon>Ascomycota</taxon>
        <taxon>Saccharomycotina</taxon>
        <taxon>Pichiomycetes</taxon>
        <taxon>Serinales incertae sedis</taxon>
        <taxon>Babjeviella</taxon>
    </lineage>
</organism>
<comment type="function">
    <text evidence="1">Fluoride channel required for the rapid expulsion of cytoplasmic fluoride.</text>
</comment>
<feature type="region of interest" description="Disordered" evidence="9">
    <location>
        <begin position="1"/>
        <end position="20"/>
    </location>
</feature>
<gene>
    <name evidence="11" type="ORF">BABINDRAFT_162421</name>
</gene>
<evidence type="ECO:0000256" key="6">
    <source>
        <dbReference type="ARBA" id="ARBA00023136"/>
    </source>
</evidence>
<evidence type="ECO:0000256" key="5">
    <source>
        <dbReference type="ARBA" id="ARBA00022989"/>
    </source>
</evidence>
<evidence type="ECO:0008006" key="13">
    <source>
        <dbReference type="Google" id="ProtNLM"/>
    </source>
</evidence>
<keyword evidence="6 10" id="KW-0472">Membrane</keyword>
<dbReference type="Pfam" id="PF02537">
    <property type="entry name" value="CRCB"/>
    <property type="match status" value="2"/>
</dbReference>
<evidence type="ECO:0000256" key="10">
    <source>
        <dbReference type="SAM" id="Phobius"/>
    </source>
</evidence>
<keyword evidence="12" id="KW-1185">Reference proteome</keyword>
<proteinExistence type="inferred from homology"/>
<dbReference type="PANTHER" id="PTHR28259">
    <property type="entry name" value="FLUORIDE EXPORT PROTEIN 1-RELATED"/>
    <property type="match status" value="1"/>
</dbReference>
<feature type="transmembrane region" description="Helical" evidence="10">
    <location>
        <begin position="35"/>
        <end position="53"/>
    </location>
</feature>
<name>A0A1E3QM06_9ASCO</name>
<feature type="transmembrane region" description="Helical" evidence="10">
    <location>
        <begin position="254"/>
        <end position="275"/>
    </location>
</feature>
<sequence>MSAHQADPDEYLSVNEESPKGVLPKPLHSVTYQTFRLYLIFTFFSIVGVLARVGLTDLTTYNGNYVGGVIWANFASCFVMGAFGFSSNEGFWARVLRSTGAASKAKLPMYTGVTTGFCGTLSSFSTLLLQVFYQAANLTNGKTFHFPNRGGYGIMEFFSVIITQLAVSMAGLNLGKHFMNNVVEKRYSLTPTLYRFVELGCAAMGVVSYVAVLVLTIVLPQWRAWLFSCLFSPFACFLRYNLAQYLNLIVPQFPLGTFAANTLAVVVLNIVTLLNRGKSPSHSGRLVTKVIQCQVLTGFADGFCGTLSTISTFIMELCLISRMFPDGRGMGYSYMYGAISVMVSFALLVAILGSYSWKVGLLETICAT</sequence>
<keyword evidence="4 10" id="KW-0812">Transmembrane</keyword>
<dbReference type="Proteomes" id="UP000094336">
    <property type="component" value="Unassembled WGS sequence"/>
</dbReference>
<accession>A0A1E3QM06</accession>
<dbReference type="PANTHER" id="PTHR28259:SF1">
    <property type="entry name" value="FLUORIDE EXPORT PROTEIN 1-RELATED"/>
    <property type="match status" value="1"/>
</dbReference>
<evidence type="ECO:0000256" key="8">
    <source>
        <dbReference type="ARBA" id="ARBA00035585"/>
    </source>
</evidence>
<dbReference type="RefSeq" id="XP_018984054.1">
    <property type="nucleotide sequence ID" value="XM_019129341.1"/>
</dbReference>
<dbReference type="EMBL" id="KV454434">
    <property type="protein sequence ID" value="ODQ78726.1"/>
    <property type="molecule type" value="Genomic_DNA"/>
</dbReference>
<evidence type="ECO:0000256" key="1">
    <source>
        <dbReference type="ARBA" id="ARBA00002598"/>
    </source>
</evidence>
<evidence type="ECO:0000313" key="11">
    <source>
        <dbReference type="EMBL" id="ODQ78726.1"/>
    </source>
</evidence>
<dbReference type="OrthoDB" id="409792at2759"/>
<feature type="transmembrane region" description="Helical" evidence="10">
    <location>
        <begin position="332"/>
        <end position="355"/>
    </location>
</feature>
<feature type="transmembrane region" description="Helical" evidence="10">
    <location>
        <begin position="224"/>
        <end position="242"/>
    </location>
</feature>
<evidence type="ECO:0000256" key="7">
    <source>
        <dbReference type="ARBA" id="ARBA00035120"/>
    </source>
</evidence>
<keyword evidence="3" id="KW-1003">Cell membrane</keyword>
<feature type="transmembrane region" description="Helical" evidence="10">
    <location>
        <begin position="153"/>
        <end position="175"/>
    </location>
</feature>
<protein>
    <recommendedName>
        <fullName evidence="13">Fluoride export protein 1</fullName>
    </recommendedName>
</protein>
<evidence type="ECO:0000256" key="9">
    <source>
        <dbReference type="SAM" id="MobiDB-lite"/>
    </source>
</evidence>
<evidence type="ECO:0000313" key="12">
    <source>
        <dbReference type="Proteomes" id="UP000094336"/>
    </source>
</evidence>
<dbReference type="InterPro" id="IPR003691">
    <property type="entry name" value="FluC"/>
</dbReference>
<feature type="transmembrane region" description="Helical" evidence="10">
    <location>
        <begin position="196"/>
        <end position="218"/>
    </location>
</feature>
<dbReference type="GO" id="GO:0005886">
    <property type="term" value="C:plasma membrane"/>
    <property type="evidence" value="ECO:0007669"/>
    <property type="project" value="UniProtKB-SubCell"/>
</dbReference>
<feature type="transmembrane region" description="Helical" evidence="10">
    <location>
        <begin position="107"/>
        <end position="133"/>
    </location>
</feature>
<evidence type="ECO:0000256" key="2">
    <source>
        <dbReference type="ARBA" id="ARBA00004651"/>
    </source>
</evidence>
<dbReference type="STRING" id="984486.A0A1E3QM06"/>
<dbReference type="AlphaFoldDB" id="A0A1E3QM06"/>
<comment type="similarity">
    <text evidence="7">Belongs to the fluoride channel Fluc/FEX (TC 1.A.43) family.</text>
</comment>
<evidence type="ECO:0000256" key="3">
    <source>
        <dbReference type="ARBA" id="ARBA00022475"/>
    </source>
</evidence>
<keyword evidence="5 10" id="KW-1133">Transmembrane helix</keyword>
<reference evidence="12" key="1">
    <citation type="submission" date="2016-05" db="EMBL/GenBank/DDBJ databases">
        <title>Comparative genomics of biotechnologically important yeasts.</title>
        <authorList>
            <consortium name="DOE Joint Genome Institute"/>
            <person name="Riley R."/>
            <person name="Haridas S."/>
            <person name="Wolfe K.H."/>
            <person name="Lopes M.R."/>
            <person name="Hittinger C.T."/>
            <person name="Goker M."/>
            <person name="Salamov A."/>
            <person name="Wisecaver J."/>
            <person name="Long T.M."/>
            <person name="Aerts A.L."/>
            <person name="Barry K."/>
            <person name="Choi C."/>
            <person name="Clum A."/>
            <person name="Coughlan A.Y."/>
            <person name="Deshpande S."/>
            <person name="Douglass A.P."/>
            <person name="Hanson S.J."/>
            <person name="Klenk H.-P."/>
            <person name="Labutti K."/>
            <person name="Lapidus A."/>
            <person name="Lindquist E."/>
            <person name="Lipzen A."/>
            <person name="Meier-Kolthoff J.P."/>
            <person name="Ohm R.A."/>
            <person name="Otillar R.P."/>
            <person name="Pangilinan J."/>
            <person name="Peng Y."/>
            <person name="Rokas A."/>
            <person name="Rosa C.A."/>
            <person name="Scheuner C."/>
            <person name="Sibirny A.A."/>
            <person name="Slot J.C."/>
            <person name="Stielow J.B."/>
            <person name="Sun H."/>
            <person name="Kurtzman C.P."/>
            <person name="Blackwell M."/>
            <person name="Grigoriev I.V."/>
            <person name="Jeffries T.W."/>
        </authorList>
    </citation>
    <scope>NUCLEOTIDE SEQUENCE [LARGE SCALE GENOMIC DNA]</scope>
    <source>
        <strain evidence="12">NRRL Y-12698</strain>
    </source>
</reference>
<feature type="transmembrane region" description="Helical" evidence="10">
    <location>
        <begin position="65"/>
        <end position="86"/>
    </location>
</feature>
<dbReference type="GeneID" id="30147194"/>
<feature type="transmembrane region" description="Helical" evidence="10">
    <location>
        <begin position="295"/>
        <end position="320"/>
    </location>
</feature>